<keyword evidence="2" id="KW-1185">Reference proteome</keyword>
<accession>A0A834XYH9</accession>
<evidence type="ECO:0000313" key="1">
    <source>
        <dbReference type="EMBL" id="KAF7994613.1"/>
    </source>
</evidence>
<gene>
    <name evidence="1" type="ORF">HCN44_004085</name>
</gene>
<dbReference type="Proteomes" id="UP000639338">
    <property type="component" value="Unassembled WGS sequence"/>
</dbReference>
<comment type="caution">
    <text evidence="1">The sequence shown here is derived from an EMBL/GenBank/DDBJ whole genome shotgun (WGS) entry which is preliminary data.</text>
</comment>
<sequence>MYYPKILLNTSEILPINNQSFNNILMQMIANTNECENYLTIEIPKQINNTMLYITEDTRYSLFRESINLTNNWYKNLLNNLIENDNTEYFIDMDNNVVDPSAMVSVWLDYIEEFESQFMMKNTTTSNVIFSNNYPVAVYNIFNCLSLTVLNGYAQLVDAYRINPNKYTDDTTDMFKERSELFKETLLEVGKQWEDNFKNLLKIDLKLNLLEFDLKNSGYENFINVNFISGLFLI</sequence>
<proteinExistence type="predicted"/>
<dbReference type="EMBL" id="JACMRX010000002">
    <property type="protein sequence ID" value="KAF7994613.1"/>
    <property type="molecule type" value="Genomic_DNA"/>
</dbReference>
<organism evidence="1 2">
    <name type="scientific">Aphidius gifuensis</name>
    <name type="common">Parasitoid wasp</name>
    <dbReference type="NCBI Taxonomy" id="684658"/>
    <lineage>
        <taxon>Eukaryota</taxon>
        <taxon>Metazoa</taxon>
        <taxon>Ecdysozoa</taxon>
        <taxon>Arthropoda</taxon>
        <taxon>Hexapoda</taxon>
        <taxon>Insecta</taxon>
        <taxon>Pterygota</taxon>
        <taxon>Neoptera</taxon>
        <taxon>Endopterygota</taxon>
        <taxon>Hymenoptera</taxon>
        <taxon>Apocrita</taxon>
        <taxon>Ichneumonoidea</taxon>
        <taxon>Braconidae</taxon>
        <taxon>Aphidiinae</taxon>
        <taxon>Aphidius</taxon>
    </lineage>
</organism>
<dbReference type="AlphaFoldDB" id="A0A834XYH9"/>
<evidence type="ECO:0000313" key="2">
    <source>
        <dbReference type="Proteomes" id="UP000639338"/>
    </source>
</evidence>
<name>A0A834XYH9_APHGI</name>
<reference evidence="1 2" key="1">
    <citation type="submission" date="2020-08" db="EMBL/GenBank/DDBJ databases">
        <title>Aphidius gifuensis genome sequencing and assembly.</title>
        <authorList>
            <person name="Du Z."/>
        </authorList>
    </citation>
    <scope>NUCLEOTIDE SEQUENCE [LARGE SCALE GENOMIC DNA]</scope>
    <source>
        <strain evidence="1">YNYX2018</strain>
        <tissue evidence="1">Adults</tissue>
    </source>
</reference>
<protein>
    <submittedName>
        <fullName evidence="1">Uncharacterized protein</fullName>
    </submittedName>
</protein>